<organism evidence="3 4">
    <name type="scientific">Streptomyces vinaceusdrappus</name>
    <dbReference type="NCBI Taxonomy" id="67376"/>
    <lineage>
        <taxon>Bacteria</taxon>
        <taxon>Bacillati</taxon>
        <taxon>Actinomycetota</taxon>
        <taxon>Actinomycetes</taxon>
        <taxon>Kitasatosporales</taxon>
        <taxon>Streptomycetaceae</taxon>
        <taxon>Streptomyces</taxon>
        <taxon>Streptomyces rochei group</taxon>
    </lineage>
</organism>
<evidence type="ECO:0000256" key="2">
    <source>
        <dbReference type="SAM" id="SignalP"/>
    </source>
</evidence>
<sequence length="80" mass="8088">MRRRTGAAGIAVAIAAIVPLADPAHAQDPDSWTRTPVEAARSVSDSDPLGADPFAADPYAPGALSPDAYSPDALSPDAFG</sequence>
<dbReference type="EMBL" id="CP104697">
    <property type="protein sequence ID" value="UXI77667.1"/>
    <property type="molecule type" value="Genomic_DNA"/>
</dbReference>
<gene>
    <name evidence="3" type="ORF">N6Q81_06120</name>
</gene>
<feature type="chain" id="PRO_5046329566" evidence="2">
    <location>
        <begin position="27"/>
        <end position="80"/>
    </location>
</feature>
<keyword evidence="4" id="KW-1185">Reference proteome</keyword>
<evidence type="ECO:0000313" key="4">
    <source>
        <dbReference type="Proteomes" id="UP001064390"/>
    </source>
</evidence>
<evidence type="ECO:0000313" key="3">
    <source>
        <dbReference type="EMBL" id="UXI77667.1"/>
    </source>
</evidence>
<keyword evidence="2" id="KW-0732">Signal</keyword>
<protein>
    <submittedName>
        <fullName evidence="3">Excalibur calcium-binding protein</fullName>
    </submittedName>
</protein>
<feature type="signal peptide" evidence="2">
    <location>
        <begin position="1"/>
        <end position="26"/>
    </location>
</feature>
<evidence type="ECO:0000256" key="1">
    <source>
        <dbReference type="SAM" id="MobiDB-lite"/>
    </source>
</evidence>
<name>A0ABY6BPE6_9ACTN</name>
<feature type="non-terminal residue" evidence="3">
    <location>
        <position position="80"/>
    </location>
</feature>
<proteinExistence type="predicted"/>
<dbReference type="Proteomes" id="UP001064390">
    <property type="component" value="Chromosome"/>
</dbReference>
<feature type="region of interest" description="Disordered" evidence="1">
    <location>
        <begin position="23"/>
        <end position="80"/>
    </location>
</feature>
<reference evidence="3" key="1">
    <citation type="submission" date="2022-09" db="EMBL/GenBank/DDBJ databases">
        <title>Streptomyces vinaceusdrappus strain AC-40.</title>
        <authorList>
            <person name="Sedeek A.M."/>
            <person name="Salah I."/>
            <person name="Kamel H.L."/>
            <person name="Soltan M.A."/>
            <person name="Elsayed T.R."/>
        </authorList>
    </citation>
    <scope>NUCLEOTIDE SEQUENCE</scope>
    <source>
        <strain evidence="3">AC-40</strain>
    </source>
</reference>
<accession>A0ABY6BPE6</accession>